<dbReference type="RefSeq" id="WP_082942245.1">
    <property type="nucleotide sequence ID" value="NZ_CABKVV010000014.1"/>
</dbReference>
<evidence type="ECO:0000256" key="2">
    <source>
        <dbReference type="ARBA" id="ARBA00022692"/>
    </source>
</evidence>
<evidence type="ECO:0000313" key="8">
    <source>
        <dbReference type="Proteomes" id="UP001524473"/>
    </source>
</evidence>
<dbReference type="CDD" id="cd06530">
    <property type="entry name" value="S26_SPase_I"/>
    <property type="match status" value="1"/>
</dbReference>
<protein>
    <recommendedName>
        <fullName evidence="5">Signal peptidase I</fullName>
        <ecNumber evidence="5">3.4.21.89</ecNumber>
    </recommendedName>
</protein>
<dbReference type="InterPro" id="IPR019533">
    <property type="entry name" value="Peptidase_S26"/>
</dbReference>
<keyword evidence="8" id="KW-1185">Reference proteome</keyword>
<gene>
    <name evidence="7" type="ORF">NE695_01465</name>
</gene>
<comment type="caution">
    <text evidence="7">The sequence shown here is derived from an EMBL/GenBank/DDBJ whole genome shotgun (WGS) entry which is preliminary data.</text>
</comment>
<keyword evidence="7" id="KW-0378">Hydrolase</keyword>
<evidence type="ECO:0000256" key="5">
    <source>
        <dbReference type="NCBIfam" id="TIGR02228"/>
    </source>
</evidence>
<dbReference type="InterPro" id="IPR036286">
    <property type="entry name" value="LexA/Signal_pep-like_sf"/>
</dbReference>
<dbReference type="SUPFAM" id="SSF51306">
    <property type="entry name" value="LexA/Signal peptidase"/>
    <property type="match status" value="1"/>
</dbReference>
<feature type="transmembrane region" description="Helical" evidence="6">
    <location>
        <begin position="20"/>
        <end position="44"/>
    </location>
</feature>
<dbReference type="PANTHER" id="PTHR10806:SF6">
    <property type="entry name" value="SIGNAL PEPTIDASE COMPLEX CATALYTIC SUBUNIT SEC11"/>
    <property type="match status" value="1"/>
</dbReference>
<dbReference type="GO" id="GO:0009003">
    <property type="term" value="F:signal peptidase activity"/>
    <property type="evidence" value="ECO:0007669"/>
    <property type="project" value="UniProtKB-EC"/>
</dbReference>
<comment type="subcellular location">
    <subcellularLocation>
        <location evidence="1">Membrane</location>
    </subcellularLocation>
</comment>
<dbReference type="PANTHER" id="PTHR10806">
    <property type="entry name" value="SIGNAL PEPTIDASE COMPLEX CATALYTIC SUBUNIT SEC11"/>
    <property type="match status" value="1"/>
</dbReference>
<organism evidence="7 8">
    <name type="scientific">Neglectibacter timonensis</name>
    <dbReference type="NCBI Taxonomy" id="1776382"/>
    <lineage>
        <taxon>Bacteria</taxon>
        <taxon>Bacillati</taxon>
        <taxon>Bacillota</taxon>
        <taxon>Clostridia</taxon>
        <taxon>Eubacteriales</taxon>
        <taxon>Oscillospiraceae</taxon>
        <taxon>Neglectibacter</taxon>
    </lineage>
</organism>
<dbReference type="InterPro" id="IPR001733">
    <property type="entry name" value="Peptidase_S26B"/>
</dbReference>
<keyword evidence="3 6" id="KW-1133">Transmembrane helix</keyword>
<proteinExistence type="predicted"/>
<evidence type="ECO:0000313" key="7">
    <source>
        <dbReference type="EMBL" id="MCQ4838578.1"/>
    </source>
</evidence>
<evidence type="ECO:0000256" key="6">
    <source>
        <dbReference type="SAM" id="Phobius"/>
    </source>
</evidence>
<dbReference type="NCBIfam" id="TIGR02228">
    <property type="entry name" value="sigpep_I_arch"/>
    <property type="match status" value="1"/>
</dbReference>
<name>A0ABT1RVA0_9FIRM</name>
<evidence type="ECO:0000256" key="3">
    <source>
        <dbReference type="ARBA" id="ARBA00022989"/>
    </source>
</evidence>
<dbReference type="EC" id="3.4.21.89" evidence="5"/>
<feature type="transmembrane region" description="Helical" evidence="6">
    <location>
        <begin position="150"/>
        <end position="169"/>
    </location>
</feature>
<dbReference type="PRINTS" id="PR00728">
    <property type="entry name" value="SIGNALPTASE"/>
</dbReference>
<keyword evidence="4 6" id="KW-0472">Membrane</keyword>
<evidence type="ECO:0000256" key="4">
    <source>
        <dbReference type="ARBA" id="ARBA00023136"/>
    </source>
</evidence>
<evidence type="ECO:0000256" key="1">
    <source>
        <dbReference type="ARBA" id="ARBA00004370"/>
    </source>
</evidence>
<dbReference type="GeneID" id="90532898"/>
<accession>A0ABT1RVA0</accession>
<dbReference type="EMBL" id="JANFZH010000002">
    <property type="protein sequence ID" value="MCQ4838578.1"/>
    <property type="molecule type" value="Genomic_DNA"/>
</dbReference>
<sequence length="177" mass="19882">MVKCFGWNPGGEEKITHKLVSTCMTILTILTVLIIGVFSTPYLFGFRVFAVVSGSMEPVYHVGALIFTEQVTPEEIHTGDCITYTYGSNTVTHRVIRVDRKHGDFITQGDANSTVDDPVSFSRLVGKTMDFSIPLLGYLVIWLKRTNDKLIFFLAMVVILLIIVNGVLFHKKENHKE</sequence>
<dbReference type="Proteomes" id="UP001524473">
    <property type="component" value="Unassembled WGS sequence"/>
</dbReference>
<keyword evidence="2 6" id="KW-0812">Transmembrane</keyword>
<reference evidence="7 8" key="1">
    <citation type="submission" date="2022-06" db="EMBL/GenBank/DDBJ databases">
        <title>Isolation of gut microbiota from human fecal samples.</title>
        <authorList>
            <person name="Pamer E.G."/>
            <person name="Barat B."/>
            <person name="Waligurski E."/>
            <person name="Medina S."/>
            <person name="Paddock L."/>
            <person name="Mostad J."/>
        </authorList>
    </citation>
    <scope>NUCLEOTIDE SEQUENCE [LARGE SCALE GENOMIC DNA]</scope>
    <source>
        <strain evidence="7 8">DFI.9.73</strain>
    </source>
</reference>